<dbReference type="GO" id="GO:0017168">
    <property type="term" value="F:5-oxoprolinase (ATP-hydrolyzing) activity"/>
    <property type="evidence" value="ECO:0007669"/>
    <property type="project" value="TreeGrafter"/>
</dbReference>
<dbReference type="AlphaFoldDB" id="A0A433XEJ0"/>
<dbReference type="EMBL" id="RZNJ01000002">
    <property type="protein sequence ID" value="RUT32470.1"/>
    <property type="molecule type" value="Genomic_DNA"/>
</dbReference>
<dbReference type="InterPro" id="IPR045079">
    <property type="entry name" value="Oxoprolinase-like"/>
</dbReference>
<name>A0A433XEJ0_9HYPH</name>
<dbReference type="InterPro" id="IPR003692">
    <property type="entry name" value="Hydantoinase_B"/>
</dbReference>
<protein>
    <submittedName>
        <fullName evidence="2">Hydantoinase B/oxoprolinase family protein</fullName>
    </submittedName>
</protein>
<accession>A0A433XEJ0</accession>
<evidence type="ECO:0000313" key="2">
    <source>
        <dbReference type="EMBL" id="RUT32470.1"/>
    </source>
</evidence>
<dbReference type="PANTHER" id="PTHR11365:SF23">
    <property type="entry name" value="HYPOTHETICAL 5-OXOPROLINASE (EUROFUNG)-RELATED"/>
    <property type="match status" value="1"/>
</dbReference>
<comment type="caution">
    <text evidence="2">The sequence shown here is derived from an EMBL/GenBank/DDBJ whole genome shotgun (WGS) entry which is preliminary data.</text>
</comment>
<sequence length="554" mass="60878">MSISKAAEIEIISALFLSAAEQMRRTLVRTAFNAVIYEVLDFGISIADAKGRMVAEAAGITSFIGGNDYALKMLLENMDMKSLRPGDVVMLNYPYWNSAHLADALLMTPVFIDGENIDMFLCVRAHWLDLGAKDAGYVIDSTDVHQEGIIFPGVRVIKEGKLDQDLWRILEANSRLPEAIKGDFGAQVACLRTGEASVREIYAKFGRERVLGAIDAFFAHSHEKTREALKSLPKGSWSAVEWLDDDGVTDDKIRMEVKVTITEDQFIVDYNGSDPMVRGPVNVPYGATVSMAKTYFKFLTSADTPSNHGNYMALDVKADPGNLFHAVYPAATYMPWTHMVAFELIAKALAPVIDWLPAASGGDEPGFMALGAHHRTGKRYVVSNNEGIGWGGTHRHDGANCLQHPSTSTVRNTPIEVLERQSNLFHEALELIPDSGGRGKHRGGVGVRRRVRAVGDIEIISMKKKSKTGGWGLKGGEPSPVHNRMVFWPGEDREKSVGMYRQHLKAGECFENFSAGGSGWGAPEERDKAAIEYDLRNGYVTAEGLHAKSETSEK</sequence>
<dbReference type="PANTHER" id="PTHR11365">
    <property type="entry name" value="5-OXOPROLINASE RELATED"/>
    <property type="match status" value="1"/>
</dbReference>
<gene>
    <name evidence="2" type="ORF">EMQ25_04750</name>
</gene>
<reference evidence="2 3" key="1">
    <citation type="journal article" date="2016" name="Int. J. Syst. Evol. Microbiol.">
        <title>Arsenicitalea aurantiaca gen. nov., sp. nov., a new member of the family Hyphomicrobiaceae, isolated from high-arsenic sediment.</title>
        <authorList>
            <person name="Mu Y."/>
            <person name="Zhou L."/>
            <person name="Zeng X.C."/>
            <person name="Liu L."/>
            <person name="Pan Y."/>
            <person name="Chen X."/>
            <person name="Wang J."/>
            <person name="Li S."/>
            <person name="Li W.J."/>
            <person name="Wang Y."/>
        </authorList>
    </citation>
    <scope>NUCLEOTIDE SEQUENCE [LARGE SCALE GENOMIC DNA]</scope>
    <source>
        <strain evidence="2 3">42-50</strain>
    </source>
</reference>
<keyword evidence="3" id="KW-1185">Reference proteome</keyword>
<evidence type="ECO:0000259" key="1">
    <source>
        <dbReference type="Pfam" id="PF02538"/>
    </source>
</evidence>
<dbReference type="GO" id="GO:0006749">
    <property type="term" value="P:glutathione metabolic process"/>
    <property type="evidence" value="ECO:0007669"/>
    <property type="project" value="TreeGrafter"/>
</dbReference>
<dbReference type="OrthoDB" id="9761586at2"/>
<dbReference type="Proteomes" id="UP000281547">
    <property type="component" value="Unassembled WGS sequence"/>
</dbReference>
<organism evidence="2 3">
    <name type="scientific">Arsenicitalea aurantiaca</name>
    <dbReference type="NCBI Taxonomy" id="1783274"/>
    <lineage>
        <taxon>Bacteria</taxon>
        <taxon>Pseudomonadati</taxon>
        <taxon>Pseudomonadota</taxon>
        <taxon>Alphaproteobacteria</taxon>
        <taxon>Hyphomicrobiales</taxon>
        <taxon>Devosiaceae</taxon>
        <taxon>Arsenicitalea</taxon>
    </lineage>
</organism>
<feature type="domain" description="Hydantoinase B/oxoprolinase" evidence="1">
    <location>
        <begin position="7"/>
        <end position="523"/>
    </location>
</feature>
<dbReference type="RefSeq" id="WP_127187427.1">
    <property type="nucleotide sequence ID" value="NZ_RZNJ01000002.1"/>
</dbReference>
<evidence type="ECO:0000313" key="3">
    <source>
        <dbReference type="Proteomes" id="UP000281547"/>
    </source>
</evidence>
<dbReference type="GO" id="GO:0005829">
    <property type="term" value="C:cytosol"/>
    <property type="evidence" value="ECO:0007669"/>
    <property type="project" value="TreeGrafter"/>
</dbReference>
<dbReference type="Pfam" id="PF02538">
    <property type="entry name" value="Hydantoinase_B"/>
    <property type="match status" value="1"/>
</dbReference>
<proteinExistence type="predicted"/>